<dbReference type="Pfam" id="PF12937">
    <property type="entry name" value="F-box-like"/>
    <property type="match status" value="1"/>
</dbReference>
<dbReference type="InterPro" id="IPR001810">
    <property type="entry name" value="F-box_dom"/>
</dbReference>
<feature type="region of interest" description="Disordered" evidence="1">
    <location>
        <begin position="444"/>
        <end position="483"/>
    </location>
</feature>
<feature type="domain" description="KIB1-4 beta-propeller" evidence="2">
    <location>
        <begin position="99"/>
        <end position="393"/>
    </location>
</feature>
<evidence type="ECO:0000313" key="4">
    <source>
        <dbReference type="EMBL" id="CAL1407834.1"/>
    </source>
</evidence>
<evidence type="ECO:0000259" key="2">
    <source>
        <dbReference type="Pfam" id="PF03478"/>
    </source>
</evidence>
<dbReference type="PANTHER" id="PTHR44259">
    <property type="entry name" value="OS07G0183000 PROTEIN-RELATED"/>
    <property type="match status" value="1"/>
</dbReference>
<keyword evidence="5" id="KW-1185">Reference proteome</keyword>
<evidence type="ECO:0000313" key="5">
    <source>
        <dbReference type="Proteomes" id="UP001497516"/>
    </source>
</evidence>
<gene>
    <name evidence="4" type="ORF">LTRI10_LOCUS47478</name>
</gene>
<evidence type="ECO:0008006" key="6">
    <source>
        <dbReference type="Google" id="ProtNLM"/>
    </source>
</evidence>
<dbReference type="EMBL" id="OZ034821">
    <property type="protein sequence ID" value="CAL1407834.1"/>
    <property type="molecule type" value="Genomic_DNA"/>
</dbReference>
<dbReference type="PANTHER" id="PTHR44259:SF113">
    <property type="entry name" value="OS06G0659700 PROTEIN"/>
    <property type="match status" value="1"/>
</dbReference>
<protein>
    <recommendedName>
        <fullName evidence="6">F-box domain-containing protein</fullName>
    </recommendedName>
</protein>
<accession>A0AAV2GB06</accession>
<feature type="compositionally biased region" description="Low complexity" evidence="1">
    <location>
        <begin position="462"/>
        <end position="481"/>
    </location>
</feature>
<reference evidence="4 5" key="1">
    <citation type="submission" date="2024-04" db="EMBL/GenBank/DDBJ databases">
        <authorList>
            <person name="Fracassetti M."/>
        </authorList>
    </citation>
    <scope>NUCLEOTIDE SEQUENCE [LARGE SCALE GENOMIC DNA]</scope>
</reference>
<dbReference type="Proteomes" id="UP001497516">
    <property type="component" value="Chromosome 8"/>
</dbReference>
<dbReference type="Pfam" id="PF03478">
    <property type="entry name" value="Beta-prop_KIB1-4"/>
    <property type="match status" value="1"/>
</dbReference>
<dbReference type="InterPro" id="IPR050942">
    <property type="entry name" value="F-box_BR-signaling"/>
</dbReference>
<evidence type="ECO:0000259" key="3">
    <source>
        <dbReference type="Pfam" id="PF12937"/>
    </source>
</evidence>
<dbReference type="AlphaFoldDB" id="A0AAV2GB06"/>
<sequence>MEADYSQLPEDIVVKIAREHFETTSQLFSFSAVCKSWRSIALRPRNYRYGGSLPGLPGLLIADGESGEHEFSPVTMFHTSQPLPRVTIPLGPNLPTNNPEEDRMNNPCLASKDGWVLVIHPRPVRLHLLNPITRASIALPTLRPTLHDFHETSFNCQPSDFIVRAVISSSPDDHRKNCFVFVIFSRCINPRLAWCKVDPRGLLAWNFTSSIPRDVDICDAAFFGNKLHVLSDDSVYILDGPTAAVRKLPFSSAMSSLVYCDDEGDAYINTFLHLAHLNGHLLVILRNFAQDEYHYNHVTFHVFRLALQGRDGGGEVVEYCITSDYDWEEARSLEGHALFLGYSHESICLPAPSSSWGDRIYFAYSFYYGHYDPSYGDDFGPINWHRNDCGVFNLVDRKVECFARRNGHNQNYFWFFPMPWNICEHTKHQATNAENWRRLLLQTSANNTSRGKTQSRNKTIRRNNSNNINSASSTNNRTSNAPAMIRAKETVKKTNNKVQQQRQNNSKVGSNRFEALLLVEDADEDGP</sequence>
<organism evidence="4 5">
    <name type="scientific">Linum trigynum</name>
    <dbReference type="NCBI Taxonomy" id="586398"/>
    <lineage>
        <taxon>Eukaryota</taxon>
        <taxon>Viridiplantae</taxon>
        <taxon>Streptophyta</taxon>
        <taxon>Embryophyta</taxon>
        <taxon>Tracheophyta</taxon>
        <taxon>Spermatophyta</taxon>
        <taxon>Magnoliopsida</taxon>
        <taxon>eudicotyledons</taxon>
        <taxon>Gunneridae</taxon>
        <taxon>Pentapetalae</taxon>
        <taxon>rosids</taxon>
        <taxon>fabids</taxon>
        <taxon>Malpighiales</taxon>
        <taxon>Linaceae</taxon>
        <taxon>Linum</taxon>
    </lineage>
</organism>
<dbReference type="InterPro" id="IPR005174">
    <property type="entry name" value="KIB1-4_b-propeller"/>
</dbReference>
<feature type="domain" description="F-box" evidence="3">
    <location>
        <begin position="6"/>
        <end position="48"/>
    </location>
</feature>
<evidence type="ECO:0000256" key="1">
    <source>
        <dbReference type="SAM" id="MobiDB-lite"/>
    </source>
</evidence>
<proteinExistence type="predicted"/>
<name>A0AAV2GB06_9ROSI</name>